<dbReference type="SFLD" id="SFLDG01058">
    <property type="entry name" value="lipoyl_synthase_like"/>
    <property type="match status" value="1"/>
</dbReference>
<comment type="pathway">
    <text evidence="9">Protein modification; protein lipoylation via endogenous pathway; protein N(6)-(lipoyl)lysine from octanoyl-[acyl-carrier-protein]: step 2/2.</text>
</comment>
<dbReference type="InterPro" id="IPR003698">
    <property type="entry name" value="Lipoyl_synth"/>
</dbReference>
<dbReference type="NCBIfam" id="NF004019">
    <property type="entry name" value="PRK05481.1"/>
    <property type="match status" value="1"/>
</dbReference>
<evidence type="ECO:0000256" key="7">
    <source>
        <dbReference type="ARBA" id="ARBA00023014"/>
    </source>
</evidence>
<dbReference type="EMBL" id="FOBV01000003">
    <property type="protein sequence ID" value="SEM43598.1"/>
    <property type="molecule type" value="Genomic_DNA"/>
</dbReference>
<feature type="binding site" evidence="9">
    <location>
        <position position="77"/>
    </location>
    <ligand>
        <name>[4Fe-4S] cluster</name>
        <dbReference type="ChEBI" id="CHEBI:49883"/>
        <label>1</label>
    </ligand>
</feature>
<dbReference type="PANTHER" id="PTHR10949">
    <property type="entry name" value="LIPOYL SYNTHASE"/>
    <property type="match status" value="1"/>
</dbReference>
<evidence type="ECO:0000259" key="10">
    <source>
        <dbReference type="PROSITE" id="PS51918"/>
    </source>
</evidence>
<evidence type="ECO:0000256" key="3">
    <source>
        <dbReference type="ARBA" id="ARBA00022679"/>
    </source>
</evidence>
<feature type="binding site" evidence="9">
    <location>
        <position position="82"/>
    </location>
    <ligand>
        <name>[4Fe-4S] cluster</name>
        <dbReference type="ChEBI" id="CHEBI:49883"/>
        <label>1</label>
    </ligand>
</feature>
<feature type="binding site" evidence="9">
    <location>
        <position position="103"/>
    </location>
    <ligand>
        <name>[4Fe-4S] cluster</name>
        <dbReference type="ChEBI" id="CHEBI:49883"/>
        <label>2</label>
        <note>4Fe-4S-S-AdoMet</note>
    </ligand>
</feature>
<dbReference type="InterPro" id="IPR058240">
    <property type="entry name" value="rSAM_sf"/>
</dbReference>
<comment type="function">
    <text evidence="9">Catalyzes the radical-mediated insertion of two sulfur atoms into the C-6 and C-8 positions of the octanoyl moiety bound to the lipoyl domains of lipoate-dependent enzymes, thereby converting the octanoylated domains into lipoylated derivatives.</text>
</comment>
<dbReference type="EC" id="2.8.1.8" evidence="9"/>
<gene>
    <name evidence="9" type="primary">lipA</name>
    <name evidence="11" type="ORF">SAMN05421856_103219</name>
</gene>
<dbReference type="SUPFAM" id="SSF102114">
    <property type="entry name" value="Radical SAM enzymes"/>
    <property type="match status" value="1"/>
</dbReference>
<evidence type="ECO:0000256" key="8">
    <source>
        <dbReference type="ARBA" id="ARBA00047326"/>
    </source>
</evidence>
<evidence type="ECO:0000256" key="1">
    <source>
        <dbReference type="ARBA" id="ARBA00022485"/>
    </source>
</evidence>
<dbReference type="SMART" id="SM00729">
    <property type="entry name" value="Elp3"/>
    <property type="match status" value="1"/>
</dbReference>
<dbReference type="Pfam" id="PF04055">
    <property type="entry name" value="Radical_SAM"/>
    <property type="match status" value="1"/>
</dbReference>
<keyword evidence="4 9" id="KW-0949">S-adenosyl-L-methionine</keyword>
<dbReference type="GO" id="GO:0005737">
    <property type="term" value="C:cytoplasm"/>
    <property type="evidence" value="ECO:0007669"/>
    <property type="project" value="UniProtKB-SubCell"/>
</dbReference>
<name>A0A1H7YE65_9FLAO</name>
<feature type="binding site" evidence="9">
    <location>
        <position position="315"/>
    </location>
    <ligand>
        <name>[4Fe-4S] cluster</name>
        <dbReference type="ChEBI" id="CHEBI:49883"/>
        <label>1</label>
    </ligand>
</feature>
<dbReference type="PIRSF" id="PIRSF005963">
    <property type="entry name" value="Lipoyl_synth"/>
    <property type="match status" value="1"/>
</dbReference>
<dbReference type="GO" id="GO:0016992">
    <property type="term" value="F:lipoate synthase activity"/>
    <property type="evidence" value="ECO:0007669"/>
    <property type="project" value="UniProtKB-UniRule"/>
</dbReference>
<comment type="cofactor">
    <cofactor evidence="9">
        <name>[4Fe-4S] cluster</name>
        <dbReference type="ChEBI" id="CHEBI:49883"/>
    </cofactor>
    <text evidence="9">Binds 2 [4Fe-4S] clusters per subunit. One cluster is coordinated with 3 cysteines and an exchangeable S-adenosyl-L-methionine.</text>
</comment>
<dbReference type="HAMAP" id="MF_00206">
    <property type="entry name" value="Lipoyl_synth"/>
    <property type="match status" value="1"/>
</dbReference>
<keyword evidence="6 9" id="KW-0408">Iron</keyword>
<evidence type="ECO:0000313" key="12">
    <source>
        <dbReference type="Proteomes" id="UP000199450"/>
    </source>
</evidence>
<dbReference type="GO" id="GO:0051539">
    <property type="term" value="F:4 iron, 4 sulfur cluster binding"/>
    <property type="evidence" value="ECO:0007669"/>
    <property type="project" value="UniProtKB-UniRule"/>
</dbReference>
<dbReference type="GO" id="GO:0046872">
    <property type="term" value="F:metal ion binding"/>
    <property type="evidence" value="ECO:0007669"/>
    <property type="project" value="UniProtKB-KW"/>
</dbReference>
<feature type="binding site" evidence="9">
    <location>
        <position position="110"/>
    </location>
    <ligand>
        <name>[4Fe-4S] cluster</name>
        <dbReference type="ChEBI" id="CHEBI:49883"/>
        <label>2</label>
        <note>4Fe-4S-S-AdoMet</note>
    </ligand>
</feature>
<feature type="binding site" evidence="9">
    <location>
        <position position="107"/>
    </location>
    <ligand>
        <name>[4Fe-4S] cluster</name>
        <dbReference type="ChEBI" id="CHEBI:49883"/>
        <label>2</label>
        <note>4Fe-4S-S-AdoMet</note>
    </ligand>
</feature>
<protein>
    <recommendedName>
        <fullName evidence="9">Lipoyl synthase</fullName>
        <ecNumber evidence="9">2.8.1.8</ecNumber>
    </recommendedName>
    <alternativeName>
        <fullName evidence="9">Lip-syn</fullName>
        <shortName evidence="9">LS</shortName>
    </alternativeName>
    <alternativeName>
        <fullName evidence="9">Lipoate synthase</fullName>
    </alternativeName>
    <alternativeName>
        <fullName evidence="9">Lipoic acid synthase</fullName>
    </alternativeName>
    <alternativeName>
        <fullName evidence="9">Sulfur insertion protein LipA</fullName>
    </alternativeName>
</protein>
<dbReference type="SFLD" id="SFLDF00271">
    <property type="entry name" value="lipoyl_synthase"/>
    <property type="match status" value="1"/>
</dbReference>
<dbReference type="Proteomes" id="UP000199450">
    <property type="component" value="Unassembled WGS sequence"/>
</dbReference>
<dbReference type="PANTHER" id="PTHR10949:SF0">
    <property type="entry name" value="LIPOYL SYNTHASE, MITOCHONDRIAL"/>
    <property type="match status" value="1"/>
</dbReference>
<dbReference type="UniPathway" id="UPA00538">
    <property type="reaction ID" value="UER00593"/>
</dbReference>
<dbReference type="NCBIfam" id="TIGR00510">
    <property type="entry name" value="lipA"/>
    <property type="match status" value="1"/>
</dbReference>
<organism evidence="11 12">
    <name type="scientific">Chryseobacterium taichungense</name>
    <dbReference type="NCBI Taxonomy" id="295069"/>
    <lineage>
        <taxon>Bacteria</taxon>
        <taxon>Pseudomonadati</taxon>
        <taxon>Bacteroidota</taxon>
        <taxon>Flavobacteriia</taxon>
        <taxon>Flavobacteriales</taxon>
        <taxon>Weeksellaceae</taxon>
        <taxon>Chryseobacterium group</taxon>
        <taxon>Chryseobacterium</taxon>
    </lineage>
</organism>
<dbReference type="InterPro" id="IPR006638">
    <property type="entry name" value="Elp3/MiaA/NifB-like_rSAM"/>
</dbReference>
<evidence type="ECO:0000256" key="2">
    <source>
        <dbReference type="ARBA" id="ARBA00022490"/>
    </source>
</evidence>
<dbReference type="CDD" id="cd01335">
    <property type="entry name" value="Radical_SAM"/>
    <property type="match status" value="1"/>
</dbReference>
<evidence type="ECO:0000256" key="5">
    <source>
        <dbReference type="ARBA" id="ARBA00022723"/>
    </source>
</evidence>
<dbReference type="InterPro" id="IPR013785">
    <property type="entry name" value="Aldolase_TIM"/>
</dbReference>
<comment type="similarity">
    <text evidence="9">Belongs to the radical SAM superfamily. Lipoyl synthase family.</text>
</comment>
<keyword evidence="5 9" id="KW-0479">Metal-binding</keyword>
<dbReference type="PROSITE" id="PS51918">
    <property type="entry name" value="RADICAL_SAM"/>
    <property type="match status" value="1"/>
</dbReference>
<evidence type="ECO:0000256" key="6">
    <source>
        <dbReference type="ARBA" id="ARBA00023004"/>
    </source>
</evidence>
<dbReference type="FunFam" id="3.20.20.70:FF:000040">
    <property type="entry name" value="Lipoyl synthase"/>
    <property type="match status" value="1"/>
</dbReference>
<dbReference type="SFLD" id="SFLDS00029">
    <property type="entry name" value="Radical_SAM"/>
    <property type="match status" value="1"/>
</dbReference>
<dbReference type="STRING" id="295069.SAMN05421856_103219"/>
<comment type="catalytic activity">
    <reaction evidence="8 9">
        <text>[[Fe-S] cluster scaffold protein carrying a second [4Fe-4S](2+) cluster] + N(6)-octanoyl-L-lysyl-[protein] + 2 oxidized [2Fe-2S]-[ferredoxin] + 2 S-adenosyl-L-methionine + 4 H(+) = [[Fe-S] cluster scaffold protein] + N(6)-[(R)-dihydrolipoyl]-L-lysyl-[protein] + 4 Fe(3+) + 2 hydrogen sulfide + 2 5'-deoxyadenosine + 2 L-methionine + 2 reduced [2Fe-2S]-[ferredoxin]</text>
        <dbReference type="Rhea" id="RHEA:16585"/>
        <dbReference type="Rhea" id="RHEA-COMP:9928"/>
        <dbReference type="Rhea" id="RHEA-COMP:10000"/>
        <dbReference type="Rhea" id="RHEA-COMP:10001"/>
        <dbReference type="Rhea" id="RHEA-COMP:10475"/>
        <dbReference type="Rhea" id="RHEA-COMP:14568"/>
        <dbReference type="Rhea" id="RHEA-COMP:14569"/>
        <dbReference type="ChEBI" id="CHEBI:15378"/>
        <dbReference type="ChEBI" id="CHEBI:17319"/>
        <dbReference type="ChEBI" id="CHEBI:29034"/>
        <dbReference type="ChEBI" id="CHEBI:29919"/>
        <dbReference type="ChEBI" id="CHEBI:33722"/>
        <dbReference type="ChEBI" id="CHEBI:33737"/>
        <dbReference type="ChEBI" id="CHEBI:33738"/>
        <dbReference type="ChEBI" id="CHEBI:57844"/>
        <dbReference type="ChEBI" id="CHEBI:59789"/>
        <dbReference type="ChEBI" id="CHEBI:78809"/>
        <dbReference type="ChEBI" id="CHEBI:83100"/>
        <dbReference type="EC" id="2.8.1.8"/>
    </reaction>
</comment>
<keyword evidence="3 9" id="KW-0808">Transferase</keyword>
<keyword evidence="12" id="KW-1185">Reference proteome</keyword>
<evidence type="ECO:0000313" key="11">
    <source>
        <dbReference type="EMBL" id="SEM43598.1"/>
    </source>
</evidence>
<keyword evidence="7 9" id="KW-0411">Iron-sulfur</keyword>
<dbReference type="NCBIfam" id="NF009544">
    <property type="entry name" value="PRK12928.1"/>
    <property type="match status" value="1"/>
</dbReference>
<dbReference type="AlphaFoldDB" id="A0A1H7YE65"/>
<comment type="subcellular location">
    <subcellularLocation>
        <location evidence="9">Cytoplasm</location>
    </subcellularLocation>
</comment>
<sequence length="323" mass="37085">MVFEFKITKLYVSSISVFDCFDKKFTNFDPQFEIYMEDLIQNTTVQKPKWIRVKLPTGKNYRELRTLVDKYKLNTICQSGSCPNMGECWGEGTATFMILGNICTRSCGFCGVKTGKPLDVNWDEPEKVARSIKLMKIKHAVLTSVDRDDLKDMGSILWAETVNAVRRISPGTTMETLIPDFQGITKHIDRLVDVAPEVISHNMETVKRLTREVRIQAKYERSLEVLRYLKEAGQRRTKTGVMLGLGETKDEVFQTIEDIRNANVDVITLGQYLQPTKKHLPVKRFITPEEFDELGDFARSLGFRHVESSPLVRSSYHAEKHIH</sequence>
<dbReference type="Gene3D" id="3.20.20.70">
    <property type="entry name" value="Aldolase class I"/>
    <property type="match status" value="1"/>
</dbReference>
<accession>A0A1H7YE65</accession>
<proteinExistence type="inferred from homology"/>
<feature type="binding site" evidence="9">
    <location>
        <position position="88"/>
    </location>
    <ligand>
        <name>[4Fe-4S] cluster</name>
        <dbReference type="ChEBI" id="CHEBI:49883"/>
        <label>1</label>
    </ligand>
</feature>
<keyword evidence="1 9" id="KW-0004">4Fe-4S</keyword>
<evidence type="ECO:0000256" key="4">
    <source>
        <dbReference type="ARBA" id="ARBA00022691"/>
    </source>
</evidence>
<reference evidence="12" key="1">
    <citation type="submission" date="2016-10" db="EMBL/GenBank/DDBJ databases">
        <authorList>
            <person name="Varghese N."/>
            <person name="Submissions S."/>
        </authorList>
    </citation>
    <scope>NUCLEOTIDE SEQUENCE [LARGE SCALE GENOMIC DNA]</scope>
    <source>
        <strain evidence="12">DSM 17453</strain>
    </source>
</reference>
<dbReference type="GO" id="GO:0009249">
    <property type="term" value="P:protein lipoylation"/>
    <property type="evidence" value="ECO:0007669"/>
    <property type="project" value="UniProtKB-UniRule"/>
</dbReference>
<evidence type="ECO:0000256" key="9">
    <source>
        <dbReference type="HAMAP-Rule" id="MF_00206"/>
    </source>
</evidence>
<dbReference type="InterPro" id="IPR007197">
    <property type="entry name" value="rSAM"/>
</dbReference>
<feature type="domain" description="Radical SAM core" evidence="10">
    <location>
        <begin position="89"/>
        <end position="304"/>
    </location>
</feature>
<keyword evidence="2 9" id="KW-0963">Cytoplasm</keyword>